<protein>
    <submittedName>
        <fullName evidence="1">Uncharacterized protein</fullName>
    </submittedName>
</protein>
<organism evidence="1 2">
    <name type="scientific">Argiope bruennichi</name>
    <name type="common">Wasp spider</name>
    <name type="synonym">Aranea bruennichi</name>
    <dbReference type="NCBI Taxonomy" id="94029"/>
    <lineage>
        <taxon>Eukaryota</taxon>
        <taxon>Metazoa</taxon>
        <taxon>Ecdysozoa</taxon>
        <taxon>Arthropoda</taxon>
        <taxon>Chelicerata</taxon>
        <taxon>Arachnida</taxon>
        <taxon>Araneae</taxon>
        <taxon>Araneomorphae</taxon>
        <taxon>Entelegynae</taxon>
        <taxon>Araneoidea</taxon>
        <taxon>Araneidae</taxon>
        <taxon>Argiope</taxon>
    </lineage>
</organism>
<proteinExistence type="predicted"/>
<dbReference type="EMBL" id="JABXBU010000001">
    <property type="protein sequence ID" value="KAF8795828.1"/>
    <property type="molecule type" value="Genomic_DNA"/>
</dbReference>
<keyword evidence="2" id="KW-1185">Reference proteome</keyword>
<evidence type="ECO:0000313" key="2">
    <source>
        <dbReference type="Proteomes" id="UP000807504"/>
    </source>
</evidence>
<name>A0A8T0G082_ARGBR</name>
<reference evidence="1" key="1">
    <citation type="journal article" date="2020" name="bioRxiv">
        <title>Chromosome-level reference genome of the European wasp spider Argiope bruennichi: a resource for studies on range expansion and evolutionary adaptation.</title>
        <authorList>
            <person name="Sheffer M.M."/>
            <person name="Hoppe A."/>
            <person name="Krehenwinkel H."/>
            <person name="Uhl G."/>
            <person name="Kuss A.W."/>
            <person name="Jensen L."/>
            <person name="Jensen C."/>
            <person name="Gillespie R.G."/>
            <person name="Hoff K.J."/>
            <person name="Prost S."/>
        </authorList>
    </citation>
    <scope>NUCLEOTIDE SEQUENCE</scope>
</reference>
<sequence length="409" mass="45644">MLSSSIISVPDTSTCKLIECDFLKDLSKKAQGYLKAADILLMCNSFSSSIIPEKVIHNTLKRVIQVLKPGTLVFFISSKEKSAYFHELDNYGSFLFGPVEVTLENMPYNEKIIQIVGVKPLCSGRSLFAVWQKSHEPNFQNETENNLTSLHLSTKLIQSKSDKLDVNSPTLGMSNLKGEFSSNRNISPIDSTASSSQFSSGSISSQIIEKKDKPFVSKNSIDFIEQINFSDTNTSTKSLNTFDSVMRKKYVSPPCGNGLQNEENNGNNIHYFMKTFENLIAKLEGYITSQESSKVFSVKRKQSCDQHHHQNMHETQCRCSVKPCQFIKNGVTCCHSEMCYIDTNVSNCNCSMNIVSNLHRDLPQKGPCIVIPIQNLSNESLVQILSIISQNTSSANKIASNLLPKKEES</sequence>
<dbReference type="AlphaFoldDB" id="A0A8T0G082"/>
<accession>A0A8T0G082</accession>
<evidence type="ECO:0000313" key="1">
    <source>
        <dbReference type="EMBL" id="KAF8795828.1"/>
    </source>
</evidence>
<dbReference type="Proteomes" id="UP000807504">
    <property type="component" value="Unassembled WGS sequence"/>
</dbReference>
<comment type="caution">
    <text evidence="1">The sequence shown here is derived from an EMBL/GenBank/DDBJ whole genome shotgun (WGS) entry which is preliminary data.</text>
</comment>
<reference evidence="1" key="2">
    <citation type="submission" date="2020-06" db="EMBL/GenBank/DDBJ databases">
        <authorList>
            <person name="Sheffer M."/>
        </authorList>
    </citation>
    <scope>NUCLEOTIDE SEQUENCE</scope>
</reference>
<gene>
    <name evidence="1" type="ORF">HNY73_000282</name>
</gene>